<keyword evidence="1 4" id="KW-0808">Transferase</keyword>
<dbReference type="Gene3D" id="3.40.50.620">
    <property type="entry name" value="HUPs"/>
    <property type="match status" value="1"/>
</dbReference>
<feature type="domain" description="Cytidyltransferase-like" evidence="3">
    <location>
        <begin position="5"/>
        <end position="124"/>
    </location>
</feature>
<sequence length="130" mass="14903">MGTVITYGTFDILHAGHINLLKRARMLGDRLVVGLSSDDFNLGKHKSSLLNYENRRIVLESIRYVDEVFPEADWDQKIGDIQRYEADVFVMGDDWAGKFDFLSEWCRVVYLPRTADISTTEIKQSLGGDR</sequence>
<organism evidence="4 5">
    <name type="scientific">Luteimonas notoginsengisoli</name>
    <dbReference type="NCBI Taxonomy" id="1578200"/>
    <lineage>
        <taxon>Bacteria</taxon>
        <taxon>Pseudomonadati</taxon>
        <taxon>Pseudomonadota</taxon>
        <taxon>Gammaproteobacteria</taxon>
        <taxon>Lysobacterales</taxon>
        <taxon>Lysobacteraceae</taxon>
        <taxon>Luteimonas</taxon>
    </lineage>
</organism>
<proteinExistence type="predicted"/>
<evidence type="ECO:0000256" key="1">
    <source>
        <dbReference type="ARBA" id="ARBA00022679"/>
    </source>
</evidence>
<dbReference type="EC" id="2.7.7.39" evidence="4"/>
<accession>A0ABV7UNT0</accession>
<comment type="caution">
    <text evidence="4">The sequence shown here is derived from an EMBL/GenBank/DDBJ whole genome shotgun (WGS) entry which is preliminary data.</text>
</comment>
<name>A0ABV7UNT0_9GAMM</name>
<gene>
    <name evidence="4" type="primary">tagD</name>
    <name evidence="4" type="ORF">ACFOM9_00705</name>
</gene>
<dbReference type="EMBL" id="JBHRYF010000001">
    <property type="protein sequence ID" value="MFC3658596.1"/>
    <property type="molecule type" value="Genomic_DNA"/>
</dbReference>
<dbReference type="NCBIfam" id="TIGR01518">
    <property type="entry name" value="g3p_cytidyltrns"/>
    <property type="match status" value="1"/>
</dbReference>
<keyword evidence="2 4" id="KW-0548">Nucleotidyltransferase</keyword>
<dbReference type="PANTHER" id="PTHR43793:SF1">
    <property type="entry name" value="FAD SYNTHASE"/>
    <property type="match status" value="1"/>
</dbReference>
<dbReference type="GO" id="GO:0047348">
    <property type="term" value="F:glycerol-3-phosphate cytidylyltransferase activity"/>
    <property type="evidence" value="ECO:0007669"/>
    <property type="project" value="UniProtKB-EC"/>
</dbReference>
<dbReference type="InterPro" id="IPR014729">
    <property type="entry name" value="Rossmann-like_a/b/a_fold"/>
</dbReference>
<dbReference type="InterPro" id="IPR050385">
    <property type="entry name" value="Archaeal_FAD_synthase"/>
</dbReference>
<dbReference type="Pfam" id="PF01467">
    <property type="entry name" value="CTP_transf_like"/>
    <property type="match status" value="1"/>
</dbReference>
<dbReference type="PANTHER" id="PTHR43793">
    <property type="entry name" value="FAD SYNTHASE"/>
    <property type="match status" value="1"/>
</dbReference>
<dbReference type="RefSeq" id="WP_386705290.1">
    <property type="nucleotide sequence ID" value="NZ_JBHRYF010000001.1"/>
</dbReference>
<dbReference type="InterPro" id="IPR006409">
    <property type="entry name" value="G3P_cytidylTrfase"/>
</dbReference>
<dbReference type="Proteomes" id="UP001595724">
    <property type="component" value="Unassembled WGS sequence"/>
</dbReference>
<dbReference type="NCBIfam" id="TIGR00125">
    <property type="entry name" value="cyt_tran_rel"/>
    <property type="match status" value="1"/>
</dbReference>
<dbReference type="InterPro" id="IPR004821">
    <property type="entry name" value="Cyt_trans-like"/>
</dbReference>
<evidence type="ECO:0000256" key="2">
    <source>
        <dbReference type="ARBA" id="ARBA00022695"/>
    </source>
</evidence>
<evidence type="ECO:0000313" key="5">
    <source>
        <dbReference type="Proteomes" id="UP001595724"/>
    </source>
</evidence>
<reference evidence="5" key="1">
    <citation type="journal article" date="2019" name="Int. J. Syst. Evol. Microbiol.">
        <title>The Global Catalogue of Microorganisms (GCM) 10K type strain sequencing project: providing services to taxonomists for standard genome sequencing and annotation.</title>
        <authorList>
            <consortium name="The Broad Institute Genomics Platform"/>
            <consortium name="The Broad Institute Genome Sequencing Center for Infectious Disease"/>
            <person name="Wu L."/>
            <person name="Ma J."/>
        </authorList>
    </citation>
    <scope>NUCLEOTIDE SEQUENCE [LARGE SCALE GENOMIC DNA]</scope>
    <source>
        <strain evidence="5">KCTC 42211</strain>
    </source>
</reference>
<keyword evidence="5" id="KW-1185">Reference proteome</keyword>
<protein>
    <submittedName>
        <fullName evidence="4">Glycerol-3-phosphate cytidylyltransferase</fullName>
        <ecNumber evidence="4">2.7.7.39</ecNumber>
    </submittedName>
</protein>
<evidence type="ECO:0000259" key="3">
    <source>
        <dbReference type="Pfam" id="PF01467"/>
    </source>
</evidence>
<dbReference type="SUPFAM" id="SSF52374">
    <property type="entry name" value="Nucleotidylyl transferase"/>
    <property type="match status" value="1"/>
</dbReference>
<evidence type="ECO:0000313" key="4">
    <source>
        <dbReference type="EMBL" id="MFC3658596.1"/>
    </source>
</evidence>